<feature type="domain" description="HTH hxlR-type" evidence="4">
    <location>
        <begin position="19"/>
        <end position="118"/>
    </location>
</feature>
<dbReference type="SUPFAM" id="SSF46785">
    <property type="entry name" value="Winged helix' DNA-binding domain"/>
    <property type="match status" value="1"/>
</dbReference>
<dbReference type="Pfam" id="PF01638">
    <property type="entry name" value="HxlR"/>
    <property type="match status" value="1"/>
</dbReference>
<dbReference type="AlphaFoldDB" id="A0A212JLW7"/>
<dbReference type="GO" id="GO:0003677">
    <property type="term" value="F:DNA binding"/>
    <property type="evidence" value="ECO:0007669"/>
    <property type="project" value="UniProtKB-KW"/>
</dbReference>
<dbReference type="RefSeq" id="WP_227119348.1">
    <property type="nucleotide sequence ID" value="NZ_LT598928.1"/>
</dbReference>
<evidence type="ECO:0000256" key="2">
    <source>
        <dbReference type="ARBA" id="ARBA00023125"/>
    </source>
</evidence>
<keyword evidence="1" id="KW-0805">Transcription regulation</keyword>
<sequence>MAKSPSRAASGLYDDKTECPILHVFKCIGGKWKLPVLWHLAEKDTMRYNELKRSVRGVTNMMLTKCLRELEDFGLVHRRQYNEIPPKVEYSLTERGKTLLPALEALYTWGREHLDFEKNAKKLEAEDCGCQPRACPDSLVDGSADTSKGGSAA</sequence>
<dbReference type="EMBL" id="FLUP01000001">
    <property type="protein sequence ID" value="SBW00433.1"/>
    <property type="molecule type" value="Genomic_DNA"/>
</dbReference>
<evidence type="ECO:0000313" key="5">
    <source>
        <dbReference type="EMBL" id="SBW00433.1"/>
    </source>
</evidence>
<proteinExistence type="predicted"/>
<dbReference type="Gene3D" id="1.10.10.10">
    <property type="entry name" value="Winged helix-like DNA-binding domain superfamily/Winged helix DNA-binding domain"/>
    <property type="match status" value="1"/>
</dbReference>
<keyword evidence="2" id="KW-0238">DNA-binding</keyword>
<dbReference type="PANTHER" id="PTHR33204:SF29">
    <property type="entry name" value="TRANSCRIPTIONAL REGULATOR"/>
    <property type="match status" value="1"/>
</dbReference>
<name>A0A212JLW7_9BACT</name>
<dbReference type="InterPro" id="IPR036388">
    <property type="entry name" value="WH-like_DNA-bd_sf"/>
</dbReference>
<reference evidence="5" key="1">
    <citation type="submission" date="2016-04" db="EMBL/GenBank/DDBJ databases">
        <authorList>
            <person name="Evans L.H."/>
            <person name="Alamgir A."/>
            <person name="Owens N."/>
            <person name="Weber N.D."/>
            <person name="Virtaneva K."/>
            <person name="Barbian K."/>
            <person name="Babar A."/>
            <person name="Rosenke K."/>
        </authorList>
    </citation>
    <scope>NUCLEOTIDE SEQUENCE</scope>
    <source>
        <strain evidence="5">92-2</strain>
    </source>
</reference>
<dbReference type="PANTHER" id="PTHR33204">
    <property type="entry name" value="TRANSCRIPTIONAL REGULATOR, MARR FAMILY"/>
    <property type="match status" value="1"/>
</dbReference>
<keyword evidence="3" id="KW-0804">Transcription</keyword>
<evidence type="ECO:0000256" key="3">
    <source>
        <dbReference type="ARBA" id="ARBA00023163"/>
    </source>
</evidence>
<dbReference type="PROSITE" id="PS51118">
    <property type="entry name" value="HTH_HXLR"/>
    <property type="match status" value="1"/>
</dbReference>
<evidence type="ECO:0000256" key="1">
    <source>
        <dbReference type="ARBA" id="ARBA00023015"/>
    </source>
</evidence>
<organism evidence="5">
    <name type="scientific">uncultured Desulfovibrio sp</name>
    <dbReference type="NCBI Taxonomy" id="167968"/>
    <lineage>
        <taxon>Bacteria</taxon>
        <taxon>Pseudomonadati</taxon>
        <taxon>Thermodesulfobacteriota</taxon>
        <taxon>Desulfovibrionia</taxon>
        <taxon>Desulfovibrionales</taxon>
        <taxon>Desulfovibrionaceae</taxon>
        <taxon>Desulfovibrio</taxon>
        <taxon>environmental samples</taxon>
    </lineage>
</organism>
<evidence type="ECO:0000259" key="4">
    <source>
        <dbReference type="PROSITE" id="PS51118"/>
    </source>
</evidence>
<dbReference type="InterPro" id="IPR036390">
    <property type="entry name" value="WH_DNA-bd_sf"/>
</dbReference>
<accession>A0A212JLW7</accession>
<dbReference type="InterPro" id="IPR002577">
    <property type="entry name" value="HTH_HxlR"/>
</dbReference>
<protein>
    <submittedName>
        <fullName evidence="5">HTH-type transcriptional activator HxlR (Modular protein)</fullName>
    </submittedName>
</protein>
<gene>
    <name evidence="5" type="ORF">KM92DES2_11357</name>
</gene>